<organism evidence="1 2">
    <name type="scientific">Bartonella bacilliformis (strain ATCC 35685 / KC583 / Herrer 020/F12,63)</name>
    <dbReference type="NCBI Taxonomy" id="360095"/>
    <lineage>
        <taxon>Bacteria</taxon>
        <taxon>Pseudomonadati</taxon>
        <taxon>Pseudomonadota</taxon>
        <taxon>Alphaproteobacteria</taxon>
        <taxon>Hyphomicrobiales</taxon>
        <taxon>Bartonellaceae</taxon>
        <taxon>Bartonella</taxon>
    </lineage>
</organism>
<evidence type="ECO:0000313" key="1">
    <source>
        <dbReference type="EMBL" id="ABM44926.1"/>
    </source>
</evidence>
<name>A1UR38_BARBK</name>
<dbReference type="KEGG" id="bbk:BARBAKC583_0103"/>
<dbReference type="Proteomes" id="UP000000643">
    <property type="component" value="Chromosome"/>
</dbReference>
<evidence type="ECO:0000313" key="2">
    <source>
        <dbReference type="Proteomes" id="UP000000643"/>
    </source>
</evidence>
<proteinExistence type="predicted"/>
<protein>
    <submittedName>
        <fullName evidence="1">Uncharacterized protein</fullName>
    </submittedName>
</protein>
<reference evidence="1 2" key="1">
    <citation type="submission" date="2006-12" db="EMBL/GenBank/DDBJ databases">
        <authorList>
            <person name="Hendrix L."/>
            <person name="Mohamoud Y."/>
            <person name="Radune D."/>
            <person name="Shvartsbeyn A."/>
            <person name="Daugherty S."/>
            <person name="Dodson R."/>
            <person name="Durkin A.S."/>
            <person name="Harkins D."/>
            <person name="Huot H."/>
            <person name="Kothari S.P."/>
            <person name="Madupu R."/>
            <person name="Li J."/>
            <person name="Nelson W.C."/>
            <person name="Shrivastava S."/>
            <person name="Giglio M.G."/>
            <person name="Haft D."/>
            <person name="Selengut J."/>
            <person name="Fraser-Ligget C."/>
            <person name="Seshadri R."/>
        </authorList>
    </citation>
    <scope>NUCLEOTIDE SEQUENCE [LARGE SCALE GENOMIC DNA]</scope>
    <source>
        <strain evidence="2">ATCC 35685 / NCTC 12138 / KC583</strain>
    </source>
</reference>
<gene>
    <name evidence="1" type="ordered locus">BARBAKC583_0103</name>
</gene>
<dbReference type="HOGENOM" id="CLU_3230151_0_0_5"/>
<dbReference type="EMBL" id="CP000524">
    <property type="protein sequence ID" value="ABM44926.1"/>
    <property type="molecule type" value="Genomic_DNA"/>
</dbReference>
<dbReference type="STRING" id="360095.BARBAKC583_0103"/>
<accession>A1UR38</accession>
<sequence length="43" mass="5006">MREIHATSIEAWKNINKRLLRAVKISKIPSCKDKLNSLDLEKN</sequence>
<dbReference type="AlphaFoldDB" id="A1UR38"/>